<dbReference type="SUPFAM" id="SSF56784">
    <property type="entry name" value="HAD-like"/>
    <property type="match status" value="1"/>
</dbReference>
<reference evidence="2 3" key="1">
    <citation type="submission" date="2023-11" db="EMBL/GenBank/DDBJ databases">
        <title>Gilvimarinus fulvus sp. nov., isolated from the surface of Kelp.</title>
        <authorList>
            <person name="Sun Y.Y."/>
            <person name="Gong Y."/>
            <person name="Du Z.J."/>
        </authorList>
    </citation>
    <scope>NUCLEOTIDE SEQUENCE [LARGE SCALE GENOMIC DNA]</scope>
    <source>
        <strain evidence="2 3">SDUM040013</strain>
    </source>
</reference>
<dbReference type="Proteomes" id="UP001273505">
    <property type="component" value="Unassembled WGS sequence"/>
</dbReference>
<keyword evidence="3" id="KW-1185">Reference proteome</keyword>
<feature type="domain" description="FCP1 homology" evidence="1">
    <location>
        <begin position="3"/>
        <end position="135"/>
    </location>
</feature>
<dbReference type="RefSeq" id="WP_302721147.1">
    <property type="nucleotide sequence ID" value="NZ_JAULRU010000256.1"/>
</dbReference>
<organism evidence="2 3">
    <name type="scientific">Gilvimarinus gilvus</name>
    <dbReference type="NCBI Taxonomy" id="3058038"/>
    <lineage>
        <taxon>Bacteria</taxon>
        <taxon>Pseudomonadati</taxon>
        <taxon>Pseudomonadota</taxon>
        <taxon>Gammaproteobacteria</taxon>
        <taxon>Cellvibrionales</taxon>
        <taxon>Cellvibrionaceae</taxon>
        <taxon>Gilvimarinus</taxon>
    </lineage>
</organism>
<dbReference type="Pfam" id="PF03031">
    <property type="entry name" value="NIF"/>
    <property type="match status" value="1"/>
</dbReference>
<gene>
    <name evidence="2" type="ORF">SCD92_18050</name>
</gene>
<dbReference type="EMBL" id="JAXAFO010000047">
    <property type="protein sequence ID" value="MDX6851286.1"/>
    <property type="molecule type" value="Genomic_DNA"/>
</dbReference>
<name>A0ABU4S3Z9_9GAMM</name>
<dbReference type="InterPro" id="IPR036412">
    <property type="entry name" value="HAD-like_sf"/>
</dbReference>
<evidence type="ECO:0000259" key="1">
    <source>
        <dbReference type="Pfam" id="PF03031"/>
    </source>
</evidence>
<protein>
    <submittedName>
        <fullName evidence="2">NIF family HAD-type phosphatase</fullName>
    </submittedName>
</protein>
<evidence type="ECO:0000313" key="2">
    <source>
        <dbReference type="EMBL" id="MDX6851286.1"/>
    </source>
</evidence>
<dbReference type="InterPro" id="IPR004274">
    <property type="entry name" value="FCP1_dom"/>
</dbReference>
<proteinExistence type="predicted"/>
<comment type="caution">
    <text evidence="2">The sequence shown here is derived from an EMBL/GenBank/DDBJ whole genome shotgun (WGS) entry which is preliminary data.</text>
</comment>
<dbReference type="Gene3D" id="3.40.50.1000">
    <property type="entry name" value="HAD superfamily/HAD-like"/>
    <property type="match status" value="1"/>
</dbReference>
<dbReference type="InterPro" id="IPR023214">
    <property type="entry name" value="HAD_sf"/>
</dbReference>
<sequence>MIKVIALDLEGTLISNAVSQFPRPGLLDFLNKCKSMCSRVVIFTTVREEVFRAVAKLLVSESCAPDWFETIEYINWHGKTKNLSFIPDVAVDEALLVDDMHLYVHPGQEASWVEISKFEHPYPETDTELSSILNEIQKRM</sequence>
<accession>A0ABU4S3Z9</accession>
<evidence type="ECO:0000313" key="3">
    <source>
        <dbReference type="Proteomes" id="UP001273505"/>
    </source>
</evidence>